<comment type="caution">
    <text evidence="2">The sequence shown here is derived from an EMBL/GenBank/DDBJ whole genome shotgun (WGS) entry which is preliminary data.</text>
</comment>
<protein>
    <submittedName>
        <fullName evidence="2">Uncharacterized protein</fullName>
    </submittedName>
</protein>
<accession>A0A2W5U6X9</accession>
<gene>
    <name evidence="2" type="ORF">DI533_00400</name>
</gene>
<feature type="region of interest" description="Disordered" evidence="1">
    <location>
        <begin position="161"/>
        <end position="192"/>
    </location>
</feature>
<proteinExistence type="predicted"/>
<dbReference type="Proteomes" id="UP000248975">
    <property type="component" value="Unassembled WGS sequence"/>
</dbReference>
<sequence>MDGKPDVGKFSDHYTGMVAADAQRREREAAVPEKYDFALPADMKFEGMDLPEDFSVNVAEGFEPLFGELGGVLKELGAPAEAAGKLTGLLARYEAQKASTEFANWKTDMATLGTPEQQSARAKNVQRALQTKLPAAEAEALFSGPRISAAGIRALEKLLSGTNLSTPTTPPPNAADEALTPMERLKRANMKK</sequence>
<evidence type="ECO:0000256" key="1">
    <source>
        <dbReference type="SAM" id="MobiDB-lite"/>
    </source>
</evidence>
<dbReference type="EMBL" id="QFQS01000001">
    <property type="protein sequence ID" value="PZQ99203.1"/>
    <property type="molecule type" value="Genomic_DNA"/>
</dbReference>
<evidence type="ECO:0000313" key="3">
    <source>
        <dbReference type="Proteomes" id="UP000248975"/>
    </source>
</evidence>
<name>A0A2W5U6X9_CERSP</name>
<reference evidence="2 3" key="1">
    <citation type="submission" date="2017-08" db="EMBL/GenBank/DDBJ databases">
        <title>Infants hospitalized years apart are colonized by the same room-sourced microbial strains.</title>
        <authorList>
            <person name="Brooks B."/>
            <person name="Olm M.R."/>
            <person name="Firek B.A."/>
            <person name="Baker R."/>
            <person name="Thomas B.C."/>
            <person name="Morowitz M.J."/>
            <person name="Banfield J.F."/>
        </authorList>
    </citation>
    <scope>NUCLEOTIDE SEQUENCE [LARGE SCALE GENOMIC DNA]</scope>
    <source>
        <strain evidence="2">S2_003_000_R2_11</strain>
    </source>
</reference>
<dbReference type="AlphaFoldDB" id="A0A2W5U6X9"/>
<organism evidence="2 3">
    <name type="scientific">Cereibacter sphaeroides</name>
    <name type="common">Rhodobacter sphaeroides</name>
    <dbReference type="NCBI Taxonomy" id="1063"/>
    <lineage>
        <taxon>Bacteria</taxon>
        <taxon>Pseudomonadati</taxon>
        <taxon>Pseudomonadota</taxon>
        <taxon>Alphaproteobacteria</taxon>
        <taxon>Rhodobacterales</taxon>
        <taxon>Paracoccaceae</taxon>
        <taxon>Cereibacter</taxon>
    </lineage>
</organism>
<evidence type="ECO:0000313" key="2">
    <source>
        <dbReference type="EMBL" id="PZQ99203.1"/>
    </source>
</evidence>